<dbReference type="Proteomes" id="UP000190102">
    <property type="component" value="Unassembled WGS sequence"/>
</dbReference>
<sequence>MAEVRTIVIDGEPWFVAKDVATVLGYLKPENAISAHCKAARTTPKQGGGLYSIIPERDVYRLIMRSKLPAAENT</sequence>
<dbReference type="InterPro" id="IPR003497">
    <property type="entry name" value="BRO_N_domain"/>
</dbReference>
<feature type="domain" description="Bro-N" evidence="1">
    <location>
        <begin position="1"/>
        <end position="74"/>
    </location>
</feature>
<evidence type="ECO:0000313" key="2">
    <source>
        <dbReference type="EMBL" id="SJZ49332.1"/>
    </source>
</evidence>
<proteinExistence type="predicted"/>
<dbReference type="PROSITE" id="PS51750">
    <property type="entry name" value="BRO_N"/>
    <property type="match status" value="1"/>
</dbReference>
<name>A0A1T4L3L6_9BACT</name>
<dbReference type="Pfam" id="PF02498">
    <property type="entry name" value="Bro-N"/>
    <property type="match status" value="1"/>
</dbReference>
<dbReference type="OrthoDB" id="9808959at2"/>
<evidence type="ECO:0000259" key="1">
    <source>
        <dbReference type="PROSITE" id="PS51750"/>
    </source>
</evidence>
<accession>A0A1T4L3L6</accession>
<gene>
    <name evidence="2" type="ORF">SAMN02745119_00750</name>
</gene>
<organism evidence="2 3">
    <name type="scientific">Trichlorobacter thiogenes</name>
    <dbReference type="NCBI Taxonomy" id="115783"/>
    <lineage>
        <taxon>Bacteria</taxon>
        <taxon>Pseudomonadati</taxon>
        <taxon>Thermodesulfobacteriota</taxon>
        <taxon>Desulfuromonadia</taxon>
        <taxon>Geobacterales</taxon>
        <taxon>Geobacteraceae</taxon>
        <taxon>Trichlorobacter</taxon>
    </lineage>
</organism>
<dbReference type="EMBL" id="FUWR01000002">
    <property type="protein sequence ID" value="SJZ49332.1"/>
    <property type="molecule type" value="Genomic_DNA"/>
</dbReference>
<dbReference type="SMART" id="SM01040">
    <property type="entry name" value="Bro-N"/>
    <property type="match status" value="1"/>
</dbReference>
<dbReference type="RefSeq" id="WP_078789041.1">
    <property type="nucleotide sequence ID" value="NZ_FUWR01000002.1"/>
</dbReference>
<reference evidence="3" key="1">
    <citation type="submission" date="2017-02" db="EMBL/GenBank/DDBJ databases">
        <authorList>
            <person name="Varghese N."/>
            <person name="Submissions S."/>
        </authorList>
    </citation>
    <scope>NUCLEOTIDE SEQUENCE [LARGE SCALE GENOMIC DNA]</scope>
    <source>
        <strain evidence="3">ATCC BAA-34</strain>
    </source>
</reference>
<evidence type="ECO:0000313" key="3">
    <source>
        <dbReference type="Proteomes" id="UP000190102"/>
    </source>
</evidence>
<dbReference type="STRING" id="115783.SAMN02745119_00750"/>
<protein>
    <submittedName>
        <fullName evidence="2">BRO family, N-terminal domain</fullName>
    </submittedName>
</protein>
<keyword evidence="3" id="KW-1185">Reference proteome</keyword>
<dbReference type="PANTHER" id="PTHR36180:SF2">
    <property type="entry name" value="BRO FAMILY PROTEIN"/>
    <property type="match status" value="1"/>
</dbReference>
<dbReference type="PANTHER" id="PTHR36180">
    <property type="entry name" value="DNA-BINDING PROTEIN-RELATED-RELATED"/>
    <property type="match status" value="1"/>
</dbReference>
<dbReference type="AlphaFoldDB" id="A0A1T4L3L6"/>